<dbReference type="InterPro" id="IPR029063">
    <property type="entry name" value="SAM-dependent_MTases_sf"/>
</dbReference>
<dbReference type="Gene3D" id="3.40.50.150">
    <property type="entry name" value="Vaccinia Virus protein VP39"/>
    <property type="match status" value="1"/>
</dbReference>
<evidence type="ECO:0000313" key="1">
    <source>
        <dbReference type="EMBL" id="MBP2184729.1"/>
    </source>
</evidence>
<keyword evidence="2" id="KW-1185">Reference proteome</keyword>
<organism evidence="1 2">
    <name type="scientific">Amycolatopsis magusensis</name>
    <dbReference type="NCBI Taxonomy" id="882444"/>
    <lineage>
        <taxon>Bacteria</taxon>
        <taxon>Bacillati</taxon>
        <taxon>Actinomycetota</taxon>
        <taxon>Actinomycetes</taxon>
        <taxon>Pseudonocardiales</taxon>
        <taxon>Pseudonocardiaceae</taxon>
        <taxon>Amycolatopsis</taxon>
    </lineage>
</organism>
<sequence length="188" mass="20502">MSLHHLRTTTLDPRPLGDDWRHTVAFYQHWVPDRTILELGANPDGPARALAAAGFTVFVVDDSPTAIEYAASMPGAESVYFVHADLRRECLEDVFGAVLVEPSALAQLYTLRAQIELLMTAADHIVDDGVVIIETPTMPVQLGHYHRTAEFPPLAELDIMAGTADLRLLHRTGGFGGSRTLSVYGLGL</sequence>
<comment type="caution">
    <text evidence="1">The sequence shown here is derived from an EMBL/GenBank/DDBJ whole genome shotgun (WGS) entry which is preliminary data.</text>
</comment>
<dbReference type="EMBL" id="JAGGMS010000001">
    <property type="protein sequence ID" value="MBP2184729.1"/>
    <property type="molecule type" value="Genomic_DNA"/>
</dbReference>
<protein>
    <recommendedName>
        <fullName evidence="3">Methyltransferase domain-containing protein</fullName>
    </recommendedName>
</protein>
<dbReference type="SUPFAM" id="SSF53335">
    <property type="entry name" value="S-adenosyl-L-methionine-dependent methyltransferases"/>
    <property type="match status" value="1"/>
</dbReference>
<name>A0ABS4PZ77_9PSEU</name>
<proteinExistence type="predicted"/>
<gene>
    <name evidence="1" type="ORF">JOM49_006255</name>
</gene>
<dbReference type="Proteomes" id="UP000741013">
    <property type="component" value="Unassembled WGS sequence"/>
</dbReference>
<evidence type="ECO:0000313" key="2">
    <source>
        <dbReference type="Proteomes" id="UP000741013"/>
    </source>
</evidence>
<reference evidence="1 2" key="1">
    <citation type="submission" date="2021-03" db="EMBL/GenBank/DDBJ databases">
        <title>Sequencing the genomes of 1000 actinobacteria strains.</title>
        <authorList>
            <person name="Klenk H.-P."/>
        </authorList>
    </citation>
    <scope>NUCLEOTIDE SEQUENCE [LARGE SCALE GENOMIC DNA]</scope>
    <source>
        <strain evidence="1 2">DSM 45510</strain>
    </source>
</reference>
<dbReference type="RefSeq" id="WP_209667704.1">
    <property type="nucleotide sequence ID" value="NZ_JAGGMS010000001.1"/>
</dbReference>
<evidence type="ECO:0008006" key="3">
    <source>
        <dbReference type="Google" id="ProtNLM"/>
    </source>
</evidence>
<accession>A0ABS4PZ77</accession>